<dbReference type="PROSITE" id="PS50280">
    <property type="entry name" value="SET"/>
    <property type="match status" value="1"/>
</dbReference>
<dbReference type="AlphaFoldDB" id="A0A1E7F0X2"/>
<dbReference type="InterPro" id="IPR046341">
    <property type="entry name" value="SET_dom_sf"/>
</dbReference>
<proteinExistence type="predicted"/>
<keyword evidence="1" id="KW-1133">Transmembrane helix</keyword>
<dbReference type="KEGG" id="fcy:FRACYDRAFT_244882"/>
<dbReference type="InterPro" id="IPR001214">
    <property type="entry name" value="SET_dom"/>
</dbReference>
<feature type="transmembrane region" description="Helical" evidence="1">
    <location>
        <begin position="338"/>
        <end position="360"/>
    </location>
</feature>
<name>A0A1E7F0X2_9STRA</name>
<dbReference type="SUPFAM" id="SSF82199">
    <property type="entry name" value="SET domain"/>
    <property type="match status" value="1"/>
</dbReference>
<dbReference type="InParanoid" id="A0A1E7F0X2"/>
<feature type="domain" description="SET" evidence="2">
    <location>
        <begin position="92"/>
        <end position="240"/>
    </location>
</feature>
<evidence type="ECO:0000256" key="1">
    <source>
        <dbReference type="SAM" id="Phobius"/>
    </source>
</evidence>
<keyword evidence="1" id="KW-0472">Membrane</keyword>
<keyword evidence="4" id="KW-1185">Reference proteome</keyword>
<accession>A0A1E7F0X2</accession>
<gene>
    <name evidence="3" type="ORF">FRACYDRAFT_244882</name>
</gene>
<evidence type="ECO:0000259" key="2">
    <source>
        <dbReference type="PROSITE" id="PS50280"/>
    </source>
</evidence>
<dbReference type="EMBL" id="KV784366">
    <property type="protein sequence ID" value="OEU11759.1"/>
    <property type="molecule type" value="Genomic_DNA"/>
</dbReference>
<evidence type="ECO:0000313" key="4">
    <source>
        <dbReference type="Proteomes" id="UP000095751"/>
    </source>
</evidence>
<dbReference type="OrthoDB" id="46969at2759"/>
<keyword evidence="1" id="KW-0812">Transmembrane</keyword>
<organism evidence="3 4">
    <name type="scientific">Fragilariopsis cylindrus CCMP1102</name>
    <dbReference type="NCBI Taxonomy" id="635003"/>
    <lineage>
        <taxon>Eukaryota</taxon>
        <taxon>Sar</taxon>
        <taxon>Stramenopiles</taxon>
        <taxon>Ochrophyta</taxon>
        <taxon>Bacillariophyta</taxon>
        <taxon>Bacillariophyceae</taxon>
        <taxon>Bacillariophycidae</taxon>
        <taxon>Bacillariales</taxon>
        <taxon>Bacillariaceae</taxon>
        <taxon>Fragilariopsis</taxon>
    </lineage>
</organism>
<protein>
    <recommendedName>
        <fullName evidence="2">SET domain-containing protein</fullName>
    </recommendedName>
</protein>
<reference evidence="3 4" key="1">
    <citation type="submission" date="2016-09" db="EMBL/GenBank/DDBJ databases">
        <title>Extensive genetic diversity and differential bi-allelic expression allows diatom success in the polar Southern Ocean.</title>
        <authorList>
            <consortium name="DOE Joint Genome Institute"/>
            <person name="Mock T."/>
            <person name="Otillar R.P."/>
            <person name="Strauss J."/>
            <person name="Dupont C."/>
            <person name="Frickenhaus S."/>
            <person name="Maumus F."/>
            <person name="Mcmullan M."/>
            <person name="Sanges R."/>
            <person name="Schmutz J."/>
            <person name="Toseland A."/>
            <person name="Valas R."/>
            <person name="Veluchamy A."/>
            <person name="Ward B.J."/>
            <person name="Allen A."/>
            <person name="Barry K."/>
            <person name="Falciatore A."/>
            <person name="Ferrante M."/>
            <person name="Fortunato A.E."/>
            <person name="Gloeckner G."/>
            <person name="Gruber A."/>
            <person name="Hipkin R."/>
            <person name="Janech M."/>
            <person name="Kroth P."/>
            <person name="Leese F."/>
            <person name="Lindquist E."/>
            <person name="Lyon B.R."/>
            <person name="Martin J."/>
            <person name="Mayer C."/>
            <person name="Parker M."/>
            <person name="Quesneville H."/>
            <person name="Raymond J."/>
            <person name="Uhlig C."/>
            <person name="Valentin K.U."/>
            <person name="Worden A.Z."/>
            <person name="Armbrust E.V."/>
            <person name="Bowler C."/>
            <person name="Green B."/>
            <person name="Moulton V."/>
            <person name="Van Oosterhout C."/>
            <person name="Grigoriev I."/>
        </authorList>
    </citation>
    <scope>NUCLEOTIDE SEQUENCE [LARGE SCALE GENOMIC DNA]</scope>
    <source>
        <strain evidence="3 4">CCMP1102</strain>
    </source>
</reference>
<dbReference type="Gene3D" id="2.170.270.10">
    <property type="entry name" value="SET domain"/>
    <property type="match status" value="1"/>
</dbReference>
<evidence type="ECO:0000313" key="3">
    <source>
        <dbReference type="EMBL" id="OEU11759.1"/>
    </source>
</evidence>
<dbReference type="Pfam" id="PF00856">
    <property type="entry name" value="SET"/>
    <property type="match status" value="1"/>
</dbReference>
<sequence>MPIYNVDEYNDDVQQKLSKTSQQHAQQQVHPLLLPTDCGTTNYPRVIHNETTWKLLQNIYHENNGGGKKSYHHRIHARHRYLYTYSGLYPRNSIEVRNDVLNRGRTLYASKDIPKDTTVWLSVHSSFTNDVEDGEDVENERGYYNAFGQGGQANKAYFCSLEEVTSFLQRLSSYPNLQCDILLWAYATKLESNGSICVECDLDEASYMNHGEHPHLININSDSITTRDIQKGEELLMNYNDFIAHKSLDWWDELRNTAWKEEEQEECTTNDENETVGGGDAMNEYVKYGKPKSTTTTASSSGAGAAAFGGVDAASISIGGGGGGGGNKKIYSFFETTGASLTTTSIFMTLYLMKKGLLIVQQQQQRRRRRR</sequence>
<dbReference type="Proteomes" id="UP000095751">
    <property type="component" value="Unassembled WGS sequence"/>
</dbReference>